<dbReference type="CDD" id="cd07185">
    <property type="entry name" value="OmpA_C-like"/>
    <property type="match status" value="1"/>
</dbReference>
<evidence type="ECO:0000313" key="8">
    <source>
        <dbReference type="EMBL" id="AFM22832.1"/>
    </source>
</evidence>
<evidence type="ECO:0000256" key="5">
    <source>
        <dbReference type="ARBA" id="ARBA00023288"/>
    </source>
</evidence>
<evidence type="ECO:0000256" key="3">
    <source>
        <dbReference type="ARBA" id="ARBA00023139"/>
    </source>
</evidence>
<dbReference type="GO" id="GO:0009279">
    <property type="term" value="C:cell outer membrane"/>
    <property type="evidence" value="ECO:0007669"/>
    <property type="project" value="UniProtKB-SubCell"/>
</dbReference>
<dbReference type="KEGG" id="dti:Desti_0083"/>
<dbReference type="Pfam" id="PF00691">
    <property type="entry name" value="OmpA"/>
    <property type="match status" value="1"/>
</dbReference>
<reference evidence="9" key="1">
    <citation type="submission" date="2012-06" db="EMBL/GenBank/DDBJ databases">
        <title>Complete sequence of chromosome of Desulfomonile tiedjei DSM 6799.</title>
        <authorList>
            <person name="Lucas S."/>
            <person name="Copeland A."/>
            <person name="Lapidus A."/>
            <person name="Glavina del Rio T."/>
            <person name="Dalin E."/>
            <person name="Tice H."/>
            <person name="Bruce D."/>
            <person name="Goodwin L."/>
            <person name="Pitluck S."/>
            <person name="Peters L."/>
            <person name="Ovchinnikova G."/>
            <person name="Zeytun A."/>
            <person name="Lu M."/>
            <person name="Kyrpides N."/>
            <person name="Mavromatis K."/>
            <person name="Ivanova N."/>
            <person name="Brettin T."/>
            <person name="Detter J.C."/>
            <person name="Han C."/>
            <person name="Larimer F."/>
            <person name="Land M."/>
            <person name="Hauser L."/>
            <person name="Markowitz V."/>
            <person name="Cheng J.-F."/>
            <person name="Hugenholtz P."/>
            <person name="Woyke T."/>
            <person name="Wu D."/>
            <person name="Spring S."/>
            <person name="Schroeder M."/>
            <person name="Brambilla E."/>
            <person name="Klenk H.-P."/>
            <person name="Eisen J.A."/>
        </authorList>
    </citation>
    <scope>NUCLEOTIDE SEQUENCE [LARGE SCALE GENOMIC DNA]</scope>
    <source>
        <strain evidence="9">ATCC 49306 / DSM 6799 / DCB-1</strain>
    </source>
</reference>
<proteinExistence type="inferred from homology"/>
<dbReference type="Proteomes" id="UP000006055">
    <property type="component" value="Chromosome"/>
</dbReference>
<evidence type="ECO:0000256" key="1">
    <source>
        <dbReference type="ARBA" id="ARBA00022729"/>
    </source>
</evidence>
<dbReference type="InterPro" id="IPR050330">
    <property type="entry name" value="Bact_OuterMem_StrucFunc"/>
</dbReference>
<gene>
    <name evidence="6" type="primary">pal</name>
    <name evidence="8" type="ordered locus">Desti_0083</name>
</gene>
<dbReference type="SUPFAM" id="SSF103088">
    <property type="entry name" value="OmpA-like"/>
    <property type="match status" value="1"/>
</dbReference>
<keyword evidence="9" id="KW-1185">Reference proteome</keyword>
<keyword evidence="2 6" id="KW-0472">Membrane</keyword>
<dbReference type="HAMAP" id="MF_02204">
    <property type="entry name" value="Pal"/>
    <property type="match status" value="1"/>
</dbReference>
<dbReference type="InterPro" id="IPR006665">
    <property type="entry name" value="OmpA-like"/>
</dbReference>
<name>I4BZU1_DESTA</name>
<dbReference type="EMBL" id="CP003360">
    <property type="protein sequence ID" value="AFM22832.1"/>
    <property type="molecule type" value="Genomic_DNA"/>
</dbReference>
<comment type="subcellular location">
    <subcellularLocation>
        <location evidence="6">Cell outer membrane</location>
        <topology evidence="6">Lipid-anchor</topology>
    </subcellularLocation>
</comment>
<feature type="domain" description="OmpA-like" evidence="7">
    <location>
        <begin position="50"/>
        <end position="165"/>
    </location>
</feature>
<dbReference type="InterPro" id="IPR006664">
    <property type="entry name" value="OMP_bac"/>
</dbReference>
<evidence type="ECO:0000256" key="4">
    <source>
        <dbReference type="ARBA" id="ARBA00023237"/>
    </source>
</evidence>
<dbReference type="eggNOG" id="COG2885">
    <property type="taxonomic scope" value="Bacteria"/>
</dbReference>
<dbReference type="OrthoDB" id="9809164at2"/>
<dbReference type="PROSITE" id="PS51257">
    <property type="entry name" value="PROKAR_LIPOPROTEIN"/>
    <property type="match status" value="1"/>
</dbReference>
<keyword evidence="3 6" id="KW-0564">Palmitate</keyword>
<dbReference type="PATRIC" id="fig|706587.4.peg.92"/>
<sequence>MPSRHVKRGIFLLLAVLFLASGCSRPIVRQPGPIPGGPGAPTVGGPVEQDLQVVQTTLKPIYFAYDSFTLSPEAQSAAQYNAEILKRAPQFGTVSEGHCDERGTAEYNLALGDRRARAVVEYMVTLGIPPNKFSTVSYGSELPVDTAHNEEAWSKNRRVYLRVSR</sequence>
<dbReference type="AlphaFoldDB" id="I4BZU1"/>
<evidence type="ECO:0000256" key="2">
    <source>
        <dbReference type="ARBA" id="ARBA00023136"/>
    </source>
</evidence>
<evidence type="ECO:0000313" key="9">
    <source>
        <dbReference type="Proteomes" id="UP000006055"/>
    </source>
</evidence>
<dbReference type="PROSITE" id="PS51123">
    <property type="entry name" value="OMPA_2"/>
    <property type="match status" value="1"/>
</dbReference>
<dbReference type="Gene3D" id="3.30.1330.60">
    <property type="entry name" value="OmpA-like domain"/>
    <property type="match status" value="1"/>
</dbReference>
<dbReference type="PRINTS" id="PR01021">
    <property type="entry name" value="OMPADOMAIN"/>
</dbReference>
<evidence type="ECO:0000259" key="7">
    <source>
        <dbReference type="PROSITE" id="PS51123"/>
    </source>
</evidence>
<dbReference type="GO" id="GO:0051301">
    <property type="term" value="P:cell division"/>
    <property type="evidence" value="ECO:0007669"/>
    <property type="project" value="InterPro"/>
</dbReference>
<accession>I4BZU1</accession>
<keyword evidence="5 6" id="KW-0449">Lipoprotein</keyword>
<keyword evidence="1 6" id="KW-0732">Signal</keyword>
<protein>
    <recommendedName>
        <fullName evidence="6">Peptidoglycan-associated lipoprotein</fullName>
        <shortName evidence="6">PAL</shortName>
    </recommendedName>
</protein>
<dbReference type="STRING" id="706587.Desti_0083"/>
<dbReference type="PANTHER" id="PTHR30329">
    <property type="entry name" value="STATOR ELEMENT OF FLAGELLAR MOTOR COMPLEX"/>
    <property type="match status" value="1"/>
</dbReference>
<dbReference type="RefSeq" id="WP_014807991.1">
    <property type="nucleotide sequence ID" value="NC_018025.1"/>
</dbReference>
<dbReference type="InterPro" id="IPR039001">
    <property type="entry name" value="Pal"/>
</dbReference>
<dbReference type="PANTHER" id="PTHR30329:SF21">
    <property type="entry name" value="LIPOPROTEIN YIAD-RELATED"/>
    <property type="match status" value="1"/>
</dbReference>
<keyword evidence="4 6" id="KW-0998">Cell outer membrane</keyword>
<comment type="similarity">
    <text evidence="6">Belongs to the Pal lipoprotein family.</text>
</comment>
<dbReference type="InterPro" id="IPR036737">
    <property type="entry name" value="OmpA-like_sf"/>
</dbReference>
<evidence type="ECO:0000256" key="6">
    <source>
        <dbReference type="HAMAP-Rule" id="MF_02204"/>
    </source>
</evidence>
<organism evidence="8 9">
    <name type="scientific">Desulfomonile tiedjei (strain ATCC 49306 / DSM 6799 / DCB-1)</name>
    <dbReference type="NCBI Taxonomy" id="706587"/>
    <lineage>
        <taxon>Bacteria</taxon>
        <taxon>Pseudomonadati</taxon>
        <taxon>Thermodesulfobacteriota</taxon>
        <taxon>Desulfomonilia</taxon>
        <taxon>Desulfomonilales</taxon>
        <taxon>Desulfomonilaceae</taxon>
        <taxon>Desulfomonile</taxon>
    </lineage>
</organism>
<dbReference type="HOGENOM" id="CLU_016890_9_4_7"/>